<dbReference type="Proteomes" id="UP001519273">
    <property type="component" value="Unassembled WGS sequence"/>
</dbReference>
<dbReference type="EMBL" id="JAGGKP010000001">
    <property type="protein sequence ID" value="MBP1935321.1"/>
    <property type="molecule type" value="Genomic_DNA"/>
</dbReference>
<evidence type="ECO:0000313" key="2">
    <source>
        <dbReference type="Proteomes" id="UP001519273"/>
    </source>
</evidence>
<name>A0ABS4GYI0_9BACL</name>
<dbReference type="InterPro" id="IPR027417">
    <property type="entry name" value="P-loop_NTPase"/>
</dbReference>
<dbReference type="RefSeq" id="WP_209844464.1">
    <property type="nucleotide sequence ID" value="NZ_CBCRVE010000001.1"/>
</dbReference>
<evidence type="ECO:0000313" key="1">
    <source>
        <dbReference type="EMBL" id="MBP1935321.1"/>
    </source>
</evidence>
<dbReference type="Gene3D" id="3.40.50.300">
    <property type="entry name" value="P-loop containing nucleotide triphosphate hydrolases"/>
    <property type="match status" value="1"/>
</dbReference>
<reference evidence="1 2" key="1">
    <citation type="submission" date="2021-03" db="EMBL/GenBank/DDBJ databases">
        <title>Genomic Encyclopedia of Type Strains, Phase IV (KMG-IV): sequencing the most valuable type-strain genomes for metagenomic binning, comparative biology and taxonomic classification.</title>
        <authorList>
            <person name="Goeker M."/>
        </authorList>
    </citation>
    <scope>NUCLEOTIDE SEQUENCE [LARGE SCALE GENOMIC DNA]</scope>
    <source>
        <strain evidence="1 2">DSM 23491</strain>
    </source>
</reference>
<comment type="caution">
    <text evidence="1">The sequence shown here is derived from an EMBL/GenBank/DDBJ whole genome shotgun (WGS) entry which is preliminary data.</text>
</comment>
<sequence>MNITQIEEALNIPETSLRCQRVLDEVQPVLRQLMDEFKNKYANAAPELLDYHVHTYEATLRTTMHDARNPKYAASKQNSDIGKKAFVEFMDKKYFQTEYGVLSLEINGIEKRMKIVLSSNFYPFWEAIRTQGNTKELTGVIESISDDVLIQVSDKDTPFLSKFELLPYLHKCVDEKRKPWLYFGAFIDFDQIPGREELVDLVWNTWIKLEPIRVFVRKEASSHALSLQILELFNKHQDDFSITLYGKNYTVKFDELQEVKANDRRQMYSIFDKGQLLAKIALYSFLREPNEVIGVKIDGRGQIYSNLRALHGSGKVEWSISKSFYSRGKENSADMNKALQSKAMEVLTQHGFQVSGSSFYVGTWDNDSINFVEPIADVKKRLFIAGALLADCSGRVNFPKDNIESLPEPDFGLENSNDDPNEEVFQHDFNLSAILSNVRESPFTYPDAIIRDFHLNLTSLEDKHFVILNGISGTGKTRLCLLYANAVYGKTYDAMNPYLKVIPVRPDWTDSTSLFGYYSALEKRYVRTPFLNSVLQAIQEGKPMFIVLDEMNLARVEYYLSDYLSAIESRQPIRLHTESHITDVPQELQIPHNLYVIGTINVDETTHSISDKVLDRAFVMTLSDVDLDQFWVQAESKYKTALQEEWELLQELHRKLRRYDLHFGYRTMNEMLRKLYANVELDPDIRMEQKDAVDRVIAEKVLPKIRGDERIDSLLSDLIDWTSAVFGDGSESLHHLLRMKGELDRYGAAQFWR</sequence>
<accession>A0ABS4GYI0</accession>
<keyword evidence="2" id="KW-1185">Reference proteome</keyword>
<proteinExistence type="predicted"/>
<gene>
    <name evidence="1" type="ORF">J2Z20_000182</name>
</gene>
<dbReference type="SUPFAM" id="SSF52540">
    <property type="entry name" value="P-loop containing nucleoside triphosphate hydrolases"/>
    <property type="match status" value="1"/>
</dbReference>
<protein>
    <submittedName>
        <fullName evidence="1">MoxR-like ATPase</fullName>
    </submittedName>
</protein>
<organism evidence="1 2">
    <name type="scientific">Paenibacillus sediminis</name>
    <dbReference type="NCBI Taxonomy" id="664909"/>
    <lineage>
        <taxon>Bacteria</taxon>
        <taxon>Bacillati</taxon>
        <taxon>Bacillota</taxon>
        <taxon>Bacilli</taxon>
        <taxon>Bacillales</taxon>
        <taxon>Paenibacillaceae</taxon>
        <taxon>Paenibacillus</taxon>
    </lineage>
</organism>